<evidence type="ECO:0000256" key="1">
    <source>
        <dbReference type="SAM" id="MobiDB-lite"/>
    </source>
</evidence>
<evidence type="ECO:0000313" key="2">
    <source>
        <dbReference type="EMBL" id="KAK3852721.1"/>
    </source>
</evidence>
<dbReference type="EMBL" id="JAWQEG010007275">
    <property type="protein sequence ID" value="KAK3852721.1"/>
    <property type="molecule type" value="Genomic_DNA"/>
</dbReference>
<dbReference type="AlphaFoldDB" id="A0AAE1BKY7"/>
<accession>A0AAE1BKY7</accession>
<comment type="caution">
    <text evidence="2">The sequence shown here is derived from an EMBL/GenBank/DDBJ whole genome shotgun (WGS) entry which is preliminary data.</text>
</comment>
<gene>
    <name evidence="2" type="ORF">Pcinc_040702</name>
</gene>
<organism evidence="2 3">
    <name type="scientific">Petrolisthes cinctipes</name>
    <name type="common">Flat porcelain crab</name>
    <dbReference type="NCBI Taxonomy" id="88211"/>
    <lineage>
        <taxon>Eukaryota</taxon>
        <taxon>Metazoa</taxon>
        <taxon>Ecdysozoa</taxon>
        <taxon>Arthropoda</taxon>
        <taxon>Crustacea</taxon>
        <taxon>Multicrustacea</taxon>
        <taxon>Malacostraca</taxon>
        <taxon>Eumalacostraca</taxon>
        <taxon>Eucarida</taxon>
        <taxon>Decapoda</taxon>
        <taxon>Pleocyemata</taxon>
        <taxon>Anomura</taxon>
        <taxon>Galatheoidea</taxon>
        <taxon>Porcellanidae</taxon>
        <taxon>Petrolisthes</taxon>
    </lineage>
</organism>
<sequence>MSQEPGQLHVRRRVPFYMLAVSCGGQKPRECEGGGGGWSNDGGKNVVEMEGGGDGEGMEEWDGDGK</sequence>
<feature type="region of interest" description="Disordered" evidence="1">
    <location>
        <begin position="28"/>
        <end position="66"/>
    </location>
</feature>
<keyword evidence="3" id="KW-1185">Reference proteome</keyword>
<evidence type="ECO:0000313" key="3">
    <source>
        <dbReference type="Proteomes" id="UP001286313"/>
    </source>
</evidence>
<proteinExistence type="predicted"/>
<protein>
    <submittedName>
        <fullName evidence="2">Uncharacterized protein</fullName>
    </submittedName>
</protein>
<dbReference type="Proteomes" id="UP001286313">
    <property type="component" value="Unassembled WGS sequence"/>
</dbReference>
<reference evidence="2" key="1">
    <citation type="submission" date="2023-10" db="EMBL/GenBank/DDBJ databases">
        <title>Genome assemblies of two species of porcelain crab, Petrolisthes cinctipes and Petrolisthes manimaculis (Anomura: Porcellanidae).</title>
        <authorList>
            <person name="Angst P."/>
        </authorList>
    </citation>
    <scope>NUCLEOTIDE SEQUENCE</scope>
    <source>
        <strain evidence="2">PB745_01</strain>
        <tissue evidence="2">Gill</tissue>
    </source>
</reference>
<feature type="compositionally biased region" description="Acidic residues" evidence="1">
    <location>
        <begin position="51"/>
        <end position="66"/>
    </location>
</feature>
<name>A0AAE1BKY7_PETCI</name>